<dbReference type="GO" id="GO:0030163">
    <property type="term" value="P:protein catabolic process"/>
    <property type="evidence" value="ECO:0007669"/>
    <property type="project" value="InterPro"/>
</dbReference>
<dbReference type="GO" id="GO:0005524">
    <property type="term" value="F:ATP binding"/>
    <property type="evidence" value="ECO:0007669"/>
    <property type="project" value="InterPro"/>
</dbReference>
<dbReference type="GO" id="GO:0006508">
    <property type="term" value="P:proteolysis"/>
    <property type="evidence" value="ECO:0007669"/>
    <property type="project" value="UniProtKB-KW"/>
</dbReference>
<comment type="catalytic activity">
    <reaction evidence="2">
        <text>Hydrolysis of proteins in presence of ATP.</text>
        <dbReference type="EC" id="3.4.21.53"/>
    </reaction>
</comment>
<dbReference type="InterPro" id="IPR027417">
    <property type="entry name" value="P-loop_NTPase"/>
</dbReference>
<keyword evidence="2" id="KW-0720">Serine protease</keyword>
<evidence type="ECO:0000256" key="2">
    <source>
        <dbReference type="PROSITE-ProRule" id="PRU01122"/>
    </source>
</evidence>
<dbReference type="Pfam" id="PF20436">
    <property type="entry name" value="LonB_AAA-LID"/>
    <property type="match status" value="1"/>
</dbReference>
<keyword evidence="2" id="KW-0378">Hydrolase</keyword>
<dbReference type="Pfam" id="PF20437">
    <property type="entry name" value="LonC_helical"/>
    <property type="match status" value="1"/>
</dbReference>
<reference evidence="5" key="1">
    <citation type="submission" date="2021-05" db="EMBL/GenBank/DDBJ databases">
        <title>Energy efficiency and biological interactions define the core microbiome of deep oligotrophic groundwater.</title>
        <authorList>
            <person name="Mehrshad M."/>
            <person name="Lopez-Fernandez M."/>
            <person name="Bell E."/>
            <person name="Bernier-Latmani R."/>
            <person name="Bertilsson S."/>
            <person name="Dopson M."/>
        </authorList>
    </citation>
    <scope>NUCLEOTIDE SEQUENCE</scope>
    <source>
        <strain evidence="5">Modern_marine.mb.64</strain>
    </source>
</reference>
<dbReference type="Pfam" id="PF05362">
    <property type="entry name" value="Lon_C"/>
    <property type="match status" value="1"/>
</dbReference>
<dbReference type="InterPro" id="IPR041699">
    <property type="entry name" value="AAA_32"/>
</dbReference>
<feature type="domain" description="Lon proteolytic" evidence="4">
    <location>
        <begin position="573"/>
        <end position="768"/>
    </location>
</feature>
<gene>
    <name evidence="5" type="ORF">KJ970_16560</name>
</gene>
<dbReference type="AlphaFoldDB" id="A0A948W7R4"/>
<keyword evidence="1 2" id="KW-0645">Protease</keyword>
<dbReference type="Pfam" id="PF13654">
    <property type="entry name" value="AAA_32"/>
    <property type="match status" value="1"/>
</dbReference>
<organism evidence="5 6">
    <name type="scientific">Eiseniibacteriota bacterium</name>
    <dbReference type="NCBI Taxonomy" id="2212470"/>
    <lineage>
        <taxon>Bacteria</taxon>
        <taxon>Candidatus Eiseniibacteriota</taxon>
    </lineage>
</organism>
<feature type="active site" evidence="2">
    <location>
        <position position="663"/>
    </location>
</feature>
<proteinExistence type="inferred from homology"/>
<dbReference type="Gene3D" id="3.40.50.300">
    <property type="entry name" value="P-loop containing nucleotide triphosphate hydrolases"/>
    <property type="match status" value="2"/>
</dbReference>
<dbReference type="GO" id="GO:0004176">
    <property type="term" value="F:ATP-dependent peptidase activity"/>
    <property type="evidence" value="ECO:0007669"/>
    <property type="project" value="UniProtKB-UniRule"/>
</dbReference>
<dbReference type="InterPro" id="IPR046843">
    <property type="entry name" value="LonB_AAA-LID"/>
</dbReference>
<comment type="similarity">
    <text evidence="2">Belongs to the peptidase S16 family.</text>
</comment>
<keyword evidence="3" id="KW-0175">Coiled coil</keyword>
<dbReference type="InterPro" id="IPR027065">
    <property type="entry name" value="Lon_Prtase"/>
</dbReference>
<dbReference type="InterPro" id="IPR046844">
    <property type="entry name" value="Lon-like_helical"/>
</dbReference>
<dbReference type="Gene3D" id="1.10.8.60">
    <property type="match status" value="1"/>
</dbReference>
<protein>
    <recommendedName>
        <fullName evidence="2">endopeptidase La</fullName>
        <ecNumber evidence="2">3.4.21.53</ecNumber>
    </recommendedName>
</protein>
<dbReference type="EMBL" id="JAHJDP010000095">
    <property type="protein sequence ID" value="MBU2692530.1"/>
    <property type="molecule type" value="Genomic_DNA"/>
</dbReference>
<dbReference type="SUPFAM" id="SSF54211">
    <property type="entry name" value="Ribosomal protein S5 domain 2-like"/>
    <property type="match status" value="1"/>
</dbReference>
<evidence type="ECO:0000256" key="1">
    <source>
        <dbReference type="ARBA" id="ARBA00022670"/>
    </source>
</evidence>
<dbReference type="EC" id="3.4.21.53" evidence="2"/>
<name>A0A948W7R4_UNCEI</name>
<dbReference type="InterPro" id="IPR020568">
    <property type="entry name" value="Ribosomal_Su5_D2-typ_SF"/>
</dbReference>
<sequence length="813" mass="91302">MIRPEDLALKPEEVRWQCNPSTLGFSTTEELEEKKEIIGQDRAVKAVVLGLNLRSKGYNIYVAGPPGTGKTTAIRRLLQKVGKEGPTPPDICYLNNFNDPDNPTAVILPAGKGVALRRGMDDLVSQLRPNLAQIFESDRFKERTKAIVEEYKEREKTIIRSFEEKIQAENFALVQVQIGPYSKPEIAPVIAEEAVTMERLDSMTHQGQFKQEEFDRLKEKYKELASELEETLRKTRDIKKELRNELLKTQKEFASPIINDGLDDMKREFDNEKVREYLEQVREEILDNLEELTNQGEEEPKANQRGNDDKFRAYRVNVVVDNSHTKGLPAIFETSPNYRNLFGTIERVMEKPGFWSSDFTRIKTGSILRANGGCLILNLLDMIVEPGVWAALKRTLKHNKVDIQTYDPFYLVSANALKPEPIDIDVKVLMIGDSYSYNILYSMDEDFRKIFKVKAEFNSIMPREEENVHRYAGFVCTLARKEGLRQMDASGVAALVEYGVRRAGRQNKITTYFSLVADVHREANFWAGDEKVPVISGSHVEKAIQERDYRSQKIEDQLQEMMEEGTILGDTEGCKVGQVNGLSVFDLGDYAFGRPTRITTKTSVGQGGIVSIEREVDLSGRIHDKGVLILEGFFRHRFAQSKPLTLAASICFEQSYSGIDGDSASSTEIYALLSSLSGFPIRQDCAVTGSVNQHGEIQPIGGVNEKIEGFYHICKAKGLTGTQGVLIPKLNIKDLMLKEELVEVIREGRFHVYAISTIEEGIEILTGIPAGSQNPDGSWEPKTVFGEVDSTLIRYAEVMKTYSGGGGDGRSVS</sequence>
<dbReference type="GO" id="GO:0004252">
    <property type="term" value="F:serine-type endopeptidase activity"/>
    <property type="evidence" value="ECO:0007669"/>
    <property type="project" value="UniProtKB-UniRule"/>
</dbReference>
<dbReference type="Gene3D" id="3.30.230.10">
    <property type="match status" value="1"/>
</dbReference>
<feature type="active site" evidence="2">
    <location>
        <position position="706"/>
    </location>
</feature>
<evidence type="ECO:0000313" key="6">
    <source>
        <dbReference type="Proteomes" id="UP000777784"/>
    </source>
</evidence>
<dbReference type="PRINTS" id="PR00830">
    <property type="entry name" value="ENDOLAPTASE"/>
</dbReference>
<feature type="coiled-coil region" evidence="3">
    <location>
        <begin position="207"/>
        <end position="295"/>
    </location>
</feature>
<accession>A0A948W7R4</accession>
<evidence type="ECO:0000256" key="3">
    <source>
        <dbReference type="SAM" id="Coils"/>
    </source>
</evidence>
<evidence type="ECO:0000313" key="5">
    <source>
        <dbReference type="EMBL" id="MBU2692530.1"/>
    </source>
</evidence>
<dbReference type="Proteomes" id="UP000777784">
    <property type="component" value="Unassembled WGS sequence"/>
</dbReference>
<dbReference type="InterPro" id="IPR008269">
    <property type="entry name" value="Lon_proteolytic"/>
</dbReference>
<dbReference type="PROSITE" id="PS51786">
    <property type="entry name" value="LON_PROTEOLYTIC"/>
    <property type="match status" value="1"/>
</dbReference>
<dbReference type="PANTHER" id="PTHR10046">
    <property type="entry name" value="ATP DEPENDENT LON PROTEASE FAMILY MEMBER"/>
    <property type="match status" value="1"/>
</dbReference>
<dbReference type="SUPFAM" id="SSF52540">
    <property type="entry name" value="P-loop containing nucleoside triphosphate hydrolases"/>
    <property type="match status" value="2"/>
</dbReference>
<dbReference type="GO" id="GO:0004386">
    <property type="term" value="F:helicase activity"/>
    <property type="evidence" value="ECO:0007669"/>
    <property type="project" value="InterPro"/>
</dbReference>
<evidence type="ECO:0000259" key="4">
    <source>
        <dbReference type="PROSITE" id="PS51786"/>
    </source>
</evidence>
<comment type="caution">
    <text evidence="5">The sequence shown here is derived from an EMBL/GenBank/DDBJ whole genome shotgun (WGS) entry which is preliminary data.</text>
</comment>
<dbReference type="InterPro" id="IPR014721">
    <property type="entry name" value="Ribsml_uS5_D2-typ_fold_subgr"/>
</dbReference>